<gene>
    <name evidence="1" type="ORF">P168DRAFT_291252</name>
</gene>
<protein>
    <submittedName>
        <fullName evidence="1">Uncharacterized protein</fullName>
    </submittedName>
</protein>
<dbReference type="RefSeq" id="XP_024691701.1">
    <property type="nucleotide sequence ID" value="XM_024837375.1"/>
</dbReference>
<organism evidence="1 2">
    <name type="scientific">Aspergillus campestris (strain IBT 28561)</name>
    <dbReference type="NCBI Taxonomy" id="1392248"/>
    <lineage>
        <taxon>Eukaryota</taxon>
        <taxon>Fungi</taxon>
        <taxon>Dikarya</taxon>
        <taxon>Ascomycota</taxon>
        <taxon>Pezizomycotina</taxon>
        <taxon>Eurotiomycetes</taxon>
        <taxon>Eurotiomycetidae</taxon>
        <taxon>Eurotiales</taxon>
        <taxon>Aspergillaceae</taxon>
        <taxon>Aspergillus</taxon>
        <taxon>Aspergillus subgen. Circumdati</taxon>
    </lineage>
</organism>
<dbReference type="VEuPathDB" id="FungiDB:P168DRAFT_291252"/>
<dbReference type="GeneID" id="36544899"/>
<sequence>MSESVRKVSSDLIAELVLSRDVPHSVSRSLRLITYITPKPQPRGHKQRKTGWKMLPIPISGLLGVYMYRLDTSFGEDIIRSMSRCCF</sequence>
<proteinExistence type="predicted"/>
<evidence type="ECO:0000313" key="1">
    <source>
        <dbReference type="EMBL" id="PKY03107.1"/>
    </source>
</evidence>
<dbReference type="EMBL" id="MSFM01000008">
    <property type="protein sequence ID" value="PKY03107.1"/>
    <property type="molecule type" value="Genomic_DNA"/>
</dbReference>
<dbReference type="Proteomes" id="UP000234254">
    <property type="component" value="Unassembled WGS sequence"/>
</dbReference>
<evidence type="ECO:0000313" key="2">
    <source>
        <dbReference type="Proteomes" id="UP000234254"/>
    </source>
</evidence>
<dbReference type="AlphaFoldDB" id="A0A2I1CZQ0"/>
<keyword evidence="2" id="KW-1185">Reference proteome</keyword>
<comment type="caution">
    <text evidence="1">The sequence shown here is derived from an EMBL/GenBank/DDBJ whole genome shotgun (WGS) entry which is preliminary data.</text>
</comment>
<name>A0A2I1CZQ0_ASPC2</name>
<reference evidence="1" key="1">
    <citation type="submission" date="2016-12" db="EMBL/GenBank/DDBJ databases">
        <title>The genomes of Aspergillus section Nigri reveals drivers in fungal speciation.</title>
        <authorList>
            <consortium name="DOE Joint Genome Institute"/>
            <person name="Vesth T.C."/>
            <person name="Nybo J."/>
            <person name="Theobald S."/>
            <person name="Brandl J."/>
            <person name="Frisvad J.C."/>
            <person name="Nielsen K.F."/>
            <person name="Lyhne E.K."/>
            <person name="Kogle M.E."/>
            <person name="Kuo A."/>
            <person name="Riley R."/>
            <person name="Clum A."/>
            <person name="Nolan M."/>
            <person name="Lipzen A."/>
            <person name="Salamov A."/>
            <person name="Henrissat B."/>
            <person name="Wiebenga A."/>
            <person name="De vries R.P."/>
            <person name="Grigoriev I.V."/>
            <person name="Mortensen U.H."/>
            <person name="Andersen M.R."/>
            <person name="Baker S.E."/>
        </authorList>
    </citation>
    <scope>NUCLEOTIDE SEQUENCE</scope>
    <source>
        <strain evidence="1">IBT 28561</strain>
    </source>
</reference>
<accession>A0A2I1CZQ0</accession>